<name>A0A161LEF7_9BACT</name>
<keyword evidence="2" id="KW-1185">Reference proteome</keyword>
<gene>
    <name evidence="1" type="ORF">PJIAN_3307</name>
</gene>
<reference evidence="2" key="1">
    <citation type="submission" date="2016-04" db="EMBL/GenBank/DDBJ databases">
        <title>Draft genome sequence of Paludibacter jiangxiensis strain NM7.</title>
        <authorList>
            <person name="Qiu Y."/>
            <person name="Matsuura N."/>
            <person name="Ohashi A."/>
            <person name="Tourlousse M.D."/>
            <person name="Sekiguchi Y."/>
        </authorList>
    </citation>
    <scope>NUCLEOTIDE SEQUENCE [LARGE SCALE GENOMIC DNA]</scope>
    <source>
        <strain evidence="2">NM7</strain>
    </source>
</reference>
<dbReference type="STRING" id="681398.PJIAN_3307"/>
<dbReference type="AlphaFoldDB" id="A0A161LEF7"/>
<evidence type="ECO:0000313" key="2">
    <source>
        <dbReference type="Proteomes" id="UP000076586"/>
    </source>
</evidence>
<evidence type="ECO:0000313" key="1">
    <source>
        <dbReference type="EMBL" id="GAT62995.1"/>
    </source>
</evidence>
<accession>A0A161LEF7</accession>
<reference evidence="2" key="2">
    <citation type="journal article" date="2017" name="Genome Announc.">
        <title>Draft genome sequence of Paludibacter jiangxiensis NM7(T), a propionate-producing fermentative bacterium.</title>
        <authorList>
            <person name="Qiu Y.-L."/>
            <person name="Tourlousse D.M."/>
            <person name="Matsuura N."/>
            <person name="Ohashi A."/>
            <person name="Sekiguchi Y."/>
        </authorList>
    </citation>
    <scope>NUCLEOTIDE SEQUENCE [LARGE SCALE GENOMIC DNA]</scope>
    <source>
        <strain evidence="2">NM7</strain>
    </source>
</reference>
<comment type="caution">
    <text evidence="1">The sequence shown here is derived from an EMBL/GenBank/DDBJ whole genome shotgun (WGS) entry which is preliminary data.</text>
</comment>
<dbReference type="Proteomes" id="UP000076586">
    <property type="component" value="Unassembled WGS sequence"/>
</dbReference>
<dbReference type="EMBL" id="BDCR01000003">
    <property type="protein sequence ID" value="GAT62995.1"/>
    <property type="molecule type" value="Genomic_DNA"/>
</dbReference>
<proteinExistence type="predicted"/>
<protein>
    <submittedName>
        <fullName evidence="1">Uncharacterized protein</fullName>
    </submittedName>
</protein>
<sequence length="53" mass="6454">MQKINLQISLTTEDKPVWNTKFGYYCIEFIEYLFRKFELKFGIFAKKTYFAAE</sequence>
<organism evidence="1 2">
    <name type="scientific">Paludibacter jiangxiensis</name>
    <dbReference type="NCBI Taxonomy" id="681398"/>
    <lineage>
        <taxon>Bacteria</taxon>
        <taxon>Pseudomonadati</taxon>
        <taxon>Bacteroidota</taxon>
        <taxon>Bacteroidia</taxon>
        <taxon>Bacteroidales</taxon>
        <taxon>Paludibacteraceae</taxon>
        <taxon>Paludibacter</taxon>
    </lineage>
</organism>